<keyword evidence="5" id="KW-1163">Viral penetration into host nucleus</keyword>
<dbReference type="GO" id="GO:0075732">
    <property type="term" value="P:viral penetration into host nucleus"/>
    <property type="evidence" value="ECO:0007669"/>
    <property type="project" value="UniProtKB-KW"/>
</dbReference>
<accession>A0A3G2SFR0</accession>
<keyword evidence="7" id="KW-1048">Host nucleus</keyword>
<evidence type="ECO:0000313" key="19">
    <source>
        <dbReference type="EMBL" id="AYO46717.1"/>
    </source>
</evidence>
<dbReference type="InterPro" id="IPR001070">
    <property type="entry name" value="Polyoma_coat_VP2"/>
</dbReference>
<evidence type="ECO:0000256" key="2">
    <source>
        <dbReference type="ARBA" id="ARBA00004328"/>
    </source>
</evidence>
<proteinExistence type="inferred from homology"/>
<evidence type="ECO:0000256" key="12">
    <source>
        <dbReference type="ARBA" id="ARBA00023125"/>
    </source>
</evidence>
<dbReference type="GO" id="GO:0046718">
    <property type="term" value="P:symbiont entry into host cell"/>
    <property type="evidence" value="ECO:0007669"/>
    <property type="project" value="UniProtKB-KW"/>
</dbReference>
<sequence>MGAIVSLFAAIGEAAAATGFTIEAVLAGEAAAAIEAELSAIIALEGLSEAEALASLGISAETASLFASAPAALEQAVAISIAGQAASGVTGLASAGYLLSKEKNHHHHGMAIVEWRPYVDYLFPGFETFVNQFYWINPLEWGPTLFQRVGQAFWDLLITEGRRRLGEASSAAAQTSAQYVYDLIARTAERARWTVVEGPGEAYRGLIEYYGELPPWKPHSLHRGLPWEQKTTETGGNGQPRQQPDSGETVYQQPVPGGANQRAAPDWMLPLILGLYGTVYPGWKAEVALLEKEDGSQGKKTKKRTRASPQTSGKRRYRGPRGQDRA</sequence>
<organism evidence="19">
    <name type="scientific">Goose hemorrhagic polyomavirus</name>
    <dbReference type="NCBI Taxonomy" id="208491"/>
    <lineage>
        <taxon>Viruses</taxon>
        <taxon>Monodnaviria</taxon>
        <taxon>Shotokuvirae</taxon>
        <taxon>Cossaviricota</taxon>
        <taxon>Papovaviricetes</taxon>
        <taxon>Sepolyvirales</taxon>
        <taxon>Polyomaviridae</taxon>
        <taxon>Gammapolyomavirus</taxon>
        <taxon>Gammapolyomavirus anseris</taxon>
    </lineage>
</organism>
<comment type="subcellular location">
    <subcellularLocation>
        <location evidence="3">Host endoplasmic reticulum membrane</location>
    </subcellularLocation>
    <subcellularLocation>
        <location evidence="1">Host nucleus</location>
    </subcellularLocation>
    <subcellularLocation>
        <location evidence="2">Virion</location>
    </subcellularLocation>
</comment>
<dbReference type="GO" id="GO:0003677">
    <property type="term" value="F:DNA binding"/>
    <property type="evidence" value="ECO:0007669"/>
    <property type="project" value="UniProtKB-KW"/>
</dbReference>
<dbReference type="GO" id="GO:0043657">
    <property type="term" value="C:host cell"/>
    <property type="evidence" value="ECO:0007669"/>
    <property type="project" value="GOC"/>
</dbReference>
<evidence type="ECO:0000256" key="8">
    <source>
        <dbReference type="ARBA" id="ARBA00022707"/>
    </source>
</evidence>
<evidence type="ECO:0000256" key="10">
    <source>
        <dbReference type="ARBA" id="ARBA00022870"/>
    </source>
</evidence>
<gene>
    <name evidence="19" type="primary">VP2</name>
</gene>
<keyword evidence="14" id="KW-1038">Host endoplasmic reticulum</keyword>
<keyword evidence="8" id="KW-0519">Myristate</keyword>
<dbReference type="EMBL" id="MG869736">
    <property type="protein sequence ID" value="AYO46717.1"/>
    <property type="molecule type" value="Genomic_DNA"/>
</dbReference>
<dbReference type="Pfam" id="PF00761">
    <property type="entry name" value="Polyoma_coat2"/>
    <property type="match status" value="1"/>
</dbReference>
<evidence type="ECO:0000256" key="17">
    <source>
        <dbReference type="PIRNR" id="PIRNR003377"/>
    </source>
</evidence>
<dbReference type="GO" id="GO:0042025">
    <property type="term" value="C:host cell nucleus"/>
    <property type="evidence" value="ECO:0007669"/>
    <property type="project" value="UniProtKB-SubCell"/>
</dbReference>
<dbReference type="PIRSF" id="PIRSF003377">
    <property type="entry name" value="Polyoma_coat2"/>
    <property type="match status" value="1"/>
</dbReference>
<evidence type="ECO:0000256" key="1">
    <source>
        <dbReference type="ARBA" id="ARBA00004147"/>
    </source>
</evidence>
<comment type="similarity">
    <text evidence="4 17">Belongs to the polyomaviruses capsid protein VP2 family.</text>
</comment>
<evidence type="ECO:0000256" key="14">
    <source>
        <dbReference type="ARBA" id="ARBA00023184"/>
    </source>
</evidence>
<evidence type="ECO:0000256" key="7">
    <source>
        <dbReference type="ARBA" id="ARBA00022562"/>
    </source>
</evidence>
<evidence type="ECO:0000256" key="6">
    <source>
        <dbReference type="ARBA" id="ARBA00022561"/>
    </source>
</evidence>
<keyword evidence="15" id="KW-0449">Lipoprotein</keyword>
<feature type="region of interest" description="Disordered" evidence="18">
    <location>
        <begin position="292"/>
        <end position="326"/>
    </location>
</feature>
<evidence type="ECO:0000256" key="16">
    <source>
        <dbReference type="ARBA" id="ARBA00023296"/>
    </source>
</evidence>
<feature type="compositionally biased region" description="Polar residues" evidence="18">
    <location>
        <begin position="239"/>
        <end position="252"/>
    </location>
</feature>
<evidence type="ECO:0000256" key="3">
    <source>
        <dbReference type="ARBA" id="ARBA00004625"/>
    </source>
</evidence>
<feature type="region of interest" description="Disordered" evidence="18">
    <location>
        <begin position="228"/>
        <end position="262"/>
    </location>
</feature>
<keyword evidence="9 17" id="KW-0946">Virion</keyword>
<evidence type="ECO:0000256" key="5">
    <source>
        <dbReference type="ARBA" id="ARBA00022524"/>
    </source>
</evidence>
<dbReference type="GO" id="GO:0019028">
    <property type="term" value="C:viral capsid"/>
    <property type="evidence" value="ECO:0007669"/>
    <property type="project" value="UniProtKB-UniRule"/>
</dbReference>
<keyword evidence="11" id="KW-0426">Late protein</keyword>
<keyword evidence="12" id="KW-0238">DNA-binding</keyword>
<dbReference type="GO" id="GO:0044167">
    <property type="term" value="C:host cell endoplasmic reticulum membrane"/>
    <property type="evidence" value="ECO:0007669"/>
    <property type="project" value="UniProtKB-SubCell"/>
</dbReference>
<evidence type="ECO:0000256" key="9">
    <source>
        <dbReference type="ARBA" id="ARBA00022844"/>
    </source>
</evidence>
<keyword evidence="10" id="KW-1043">Host membrane</keyword>
<dbReference type="GO" id="GO:0005198">
    <property type="term" value="F:structural molecule activity"/>
    <property type="evidence" value="ECO:0007669"/>
    <property type="project" value="UniProtKB-UniRule"/>
</dbReference>
<evidence type="ECO:0000256" key="18">
    <source>
        <dbReference type="SAM" id="MobiDB-lite"/>
    </source>
</evidence>
<reference evidence="19" key="1">
    <citation type="submission" date="2018-01" db="EMBL/GenBank/DDBJ databases">
        <title>Molecular analysis Polish isolates of goose hemorrhagic polyomavirus from geese and wild birds.</title>
        <authorList>
            <person name="Stys-Fijol N."/>
            <person name="Kozdrun W."/>
            <person name="Czekaj H."/>
        </authorList>
    </citation>
    <scope>NUCLEOTIDE SEQUENCE</scope>
    <source>
        <strain evidence="19">39/14</strain>
    </source>
</reference>
<keyword evidence="6 17" id="KW-0167">Capsid protein</keyword>
<name>A0A3G2SFR0_9POLY</name>
<keyword evidence="13" id="KW-0472">Membrane</keyword>
<evidence type="ECO:0000256" key="13">
    <source>
        <dbReference type="ARBA" id="ARBA00023136"/>
    </source>
</evidence>
<keyword evidence="16" id="KW-1160">Virus entry into host cell</keyword>
<evidence type="ECO:0000256" key="11">
    <source>
        <dbReference type="ARBA" id="ARBA00022921"/>
    </source>
</evidence>
<evidence type="ECO:0000256" key="4">
    <source>
        <dbReference type="ARBA" id="ARBA00006444"/>
    </source>
</evidence>
<protein>
    <recommendedName>
        <fullName evidence="17">Minor capsid protein</fullName>
    </recommendedName>
</protein>
<evidence type="ECO:0000256" key="15">
    <source>
        <dbReference type="ARBA" id="ARBA00023288"/>
    </source>
</evidence>